<dbReference type="Gene3D" id="3.20.20.80">
    <property type="entry name" value="Glycosidases"/>
    <property type="match status" value="2"/>
</dbReference>
<proteinExistence type="inferred from homology"/>
<dbReference type="Pfam" id="PF00128">
    <property type="entry name" value="Alpha-amylase"/>
    <property type="match status" value="1"/>
</dbReference>
<reference evidence="4" key="2">
    <citation type="submission" date="2020-09" db="EMBL/GenBank/DDBJ databases">
        <authorList>
            <person name="Sun Q."/>
            <person name="Ohkuma M."/>
        </authorList>
    </citation>
    <scope>NUCLEOTIDE SEQUENCE</scope>
    <source>
        <strain evidence="4">JCM 3086</strain>
    </source>
</reference>
<dbReference type="EMBL" id="BMQA01000063">
    <property type="protein sequence ID" value="GGJ60314.1"/>
    <property type="molecule type" value="Genomic_DNA"/>
</dbReference>
<dbReference type="AlphaFoldDB" id="A0A917P3V0"/>
<evidence type="ECO:0000256" key="2">
    <source>
        <dbReference type="SAM" id="MobiDB-lite"/>
    </source>
</evidence>
<dbReference type="Proteomes" id="UP000657574">
    <property type="component" value="Unassembled WGS sequence"/>
</dbReference>
<evidence type="ECO:0000259" key="3">
    <source>
        <dbReference type="SMART" id="SM00642"/>
    </source>
</evidence>
<dbReference type="InterPro" id="IPR017853">
    <property type="entry name" value="GH"/>
</dbReference>
<dbReference type="GO" id="GO:0009313">
    <property type="term" value="P:oligosaccharide catabolic process"/>
    <property type="evidence" value="ECO:0007669"/>
    <property type="project" value="TreeGrafter"/>
</dbReference>
<feature type="domain" description="Glycosyl hydrolase family 13 catalytic" evidence="3">
    <location>
        <begin position="75"/>
        <end position="460"/>
    </location>
</feature>
<organism evidence="4 5">
    <name type="scientific">Streptomyces brasiliensis</name>
    <dbReference type="NCBI Taxonomy" id="1954"/>
    <lineage>
        <taxon>Bacteria</taxon>
        <taxon>Bacillati</taxon>
        <taxon>Actinomycetota</taxon>
        <taxon>Actinomycetes</taxon>
        <taxon>Kitasatosporales</taxon>
        <taxon>Streptomycetaceae</taxon>
        <taxon>Streptomyces</taxon>
    </lineage>
</organism>
<comment type="similarity">
    <text evidence="1">Belongs to the glycosyl hydrolase 13 family.</text>
</comment>
<dbReference type="InterPro" id="IPR006047">
    <property type="entry name" value="GH13_cat_dom"/>
</dbReference>
<sequence length="591" mass="63701">MPMLPRLLPVAGSVTSSVPAPPLVQPSSQIFPCQARPRTVPSRTSPLTPPAGKDPATMTPTRPATEWLADAVLYQIYPQSFADSNGDGIGDLAGIEARLDHLAWLGVDTVWLNPCFASPFRDAGYDVADYLTVAPRYGTDDDLARLADAAGHRGIRVLLDLVAGHTSDQHPWFTASANDPSDDRYIWAEPGHLAEPAVPPAGFVASPGTRPGSYLPNFFDSQPALNFGYARTNDAEPWRLPVDADGPRTNRQALRDVMDHWLGLGLSGFRVDMAASLVKDDDPGQAQTVALWRELRAWLDATHPHAALLAEWGDPATSVPAGFHADFLLQFGPKDDGLALRSLWNNSTGTVNEAWEPHAAYFDADGKGSPRTFLDDWRAAADAVGDAGFVAVPSANHDFSRLACGPRTAEQLPAAFVFLLTWPTLPAIYYGDEIGMRYVPGLPDHEGSRLGPRYNRAGSRTPMQWDDSPNAGFSTASADRLYLPLDPDPGRPTVTAQLADDGSLLHLVRRLIALRKATPELGAKGGTEVLHADYPLVYVRGGRHLVVVNPRRNAAETGAPVDEAVVLEARGVTVADGRIRAEGFGYGVFEL</sequence>
<evidence type="ECO:0000313" key="5">
    <source>
        <dbReference type="Proteomes" id="UP000657574"/>
    </source>
</evidence>
<dbReference type="PANTHER" id="PTHR10357:SF179">
    <property type="entry name" value="NEUTRAL AND BASIC AMINO ACID TRANSPORT PROTEIN RBAT"/>
    <property type="match status" value="1"/>
</dbReference>
<dbReference type="SMART" id="SM00642">
    <property type="entry name" value="Aamy"/>
    <property type="match status" value="1"/>
</dbReference>
<dbReference type="GO" id="GO:0004556">
    <property type="term" value="F:alpha-amylase activity"/>
    <property type="evidence" value="ECO:0007669"/>
    <property type="project" value="TreeGrafter"/>
</dbReference>
<comment type="caution">
    <text evidence="4">The sequence shown here is derived from an EMBL/GenBank/DDBJ whole genome shotgun (WGS) entry which is preliminary data.</text>
</comment>
<dbReference type="SUPFAM" id="SSF51445">
    <property type="entry name" value="(Trans)glycosidases"/>
    <property type="match status" value="1"/>
</dbReference>
<reference evidence="4" key="1">
    <citation type="journal article" date="2014" name="Int. J. Syst. Evol. Microbiol.">
        <title>Complete genome sequence of Corynebacterium casei LMG S-19264T (=DSM 44701T), isolated from a smear-ripened cheese.</title>
        <authorList>
            <consortium name="US DOE Joint Genome Institute (JGI-PGF)"/>
            <person name="Walter F."/>
            <person name="Albersmeier A."/>
            <person name="Kalinowski J."/>
            <person name="Ruckert C."/>
        </authorList>
    </citation>
    <scope>NUCLEOTIDE SEQUENCE</scope>
    <source>
        <strain evidence="4">JCM 3086</strain>
    </source>
</reference>
<accession>A0A917P3V0</accession>
<evidence type="ECO:0000313" key="4">
    <source>
        <dbReference type="EMBL" id="GGJ60314.1"/>
    </source>
</evidence>
<gene>
    <name evidence="4" type="ORF">GCM10010121_083660</name>
</gene>
<feature type="region of interest" description="Disordered" evidence="2">
    <location>
        <begin position="36"/>
        <end position="59"/>
    </location>
</feature>
<name>A0A917P3V0_9ACTN</name>
<keyword evidence="5" id="KW-1185">Reference proteome</keyword>
<dbReference type="InterPro" id="IPR045857">
    <property type="entry name" value="O16G_dom_2"/>
</dbReference>
<dbReference type="Gene3D" id="3.90.400.10">
    <property type="entry name" value="Oligo-1,6-glucosidase, Domain 2"/>
    <property type="match status" value="1"/>
</dbReference>
<protein>
    <submittedName>
        <fullName evidence="4">Alpha-amylase</fullName>
    </submittedName>
</protein>
<dbReference type="PANTHER" id="PTHR10357">
    <property type="entry name" value="ALPHA-AMYLASE FAMILY MEMBER"/>
    <property type="match status" value="1"/>
</dbReference>
<evidence type="ECO:0000256" key="1">
    <source>
        <dbReference type="ARBA" id="ARBA00008061"/>
    </source>
</evidence>